<accession>A0A9N9Z8N3</accession>
<dbReference type="OrthoDB" id="3031538at2759"/>
<dbReference type="AlphaFoldDB" id="A0A9N9Z8N3"/>
<organism evidence="2 3">
    <name type="scientific">Clonostachys solani</name>
    <dbReference type="NCBI Taxonomy" id="160281"/>
    <lineage>
        <taxon>Eukaryota</taxon>
        <taxon>Fungi</taxon>
        <taxon>Dikarya</taxon>
        <taxon>Ascomycota</taxon>
        <taxon>Pezizomycotina</taxon>
        <taxon>Sordariomycetes</taxon>
        <taxon>Hypocreomycetidae</taxon>
        <taxon>Hypocreales</taxon>
        <taxon>Bionectriaceae</taxon>
        <taxon>Clonostachys</taxon>
    </lineage>
</organism>
<reference evidence="2" key="1">
    <citation type="submission" date="2021-10" db="EMBL/GenBank/DDBJ databases">
        <authorList>
            <person name="Piombo E."/>
        </authorList>
    </citation>
    <scope>NUCLEOTIDE SEQUENCE</scope>
</reference>
<dbReference type="EMBL" id="CABFOC020000038">
    <property type="protein sequence ID" value="CAH0050923.1"/>
    <property type="molecule type" value="Genomic_DNA"/>
</dbReference>
<comment type="caution">
    <text evidence="2">The sequence shown here is derived from an EMBL/GenBank/DDBJ whole genome shotgun (WGS) entry which is preliminary data.</text>
</comment>
<keyword evidence="3" id="KW-1185">Reference proteome</keyword>
<evidence type="ECO:0008006" key="4">
    <source>
        <dbReference type="Google" id="ProtNLM"/>
    </source>
</evidence>
<evidence type="ECO:0000313" key="3">
    <source>
        <dbReference type="Proteomes" id="UP000775872"/>
    </source>
</evidence>
<name>A0A9N9Z8N3_9HYPO</name>
<evidence type="ECO:0000256" key="1">
    <source>
        <dbReference type="ARBA" id="ARBA00023242"/>
    </source>
</evidence>
<proteinExistence type="predicted"/>
<dbReference type="GO" id="GO:0008270">
    <property type="term" value="F:zinc ion binding"/>
    <property type="evidence" value="ECO:0007669"/>
    <property type="project" value="InterPro"/>
</dbReference>
<dbReference type="GO" id="GO:0001228">
    <property type="term" value="F:DNA-binding transcription activator activity, RNA polymerase II-specific"/>
    <property type="evidence" value="ECO:0007669"/>
    <property type="project" value="TreeGrafter"/>
</dbReference>
<dbReference type="PANTHER" id="PTHR47784:SF9">
    <property type="entry name" value="ZN(II)2CYS6 TRANSCRIPTION FACTOR (EUROFUNG)"/>
    <property type="match status" value="1"/>
</dbReference>
<dbReference type="Proteomes" id="UP000775872">
    <property type="component" value="Unassembled WGS sequence"/>
</dbReference>
<gene>
    <name evidence="2" type="ORF">CSOL1703_00014172</name>
</gene>
<evidence type="ECO:0000313" key="2">
    <source>
        <dbReference type="EMBL" id="CAH0050923.1"/>
    </source>
</evidence>
<dbReference type="PANTHER" id="PTHR47784">
    <property type="entry name" value="STEROL UPTAKE CONTROL PROTEIN 2"/>
    <property type="match status" value="1"/>
</dbReference>
<dbReference type="InterPro" id="IPR053157">
    <property type="entry name" value="Sterol_Uptake_Regulator"/>
</dbReference>
<keyword evidence="1" id="KW-0539">Nucleus</keyword>
<sequence length="416" mass="47280">MSTKTATLTDTDKRVPVKKSRVFRRSRGGCRNCKLRKIKASPIPSRGSNMSPNSSTKPQCRCCLSFGVVCNYGINIPDLLPSKEAHSQWAGTTYDARPRAKAPIPPLKQRISSQVASRTSSVTIELDARSMRIITQFYEEIKTRFEFPATDVFQFAQSYPFLMHATLALSLAHERSLISTSKPNQGRTVSEMKHFLQCTTLFQRHLREDIHPVDRDPIWATASWLSILLFIAIDENDPSKAWPFKGSETADMDWLRMGDTKWKLFQLTNPNRPESIFYPISNLYAQMRTNIAASGIDSISPSLYEVCGLDGSSRHDTNPYFQAAQTITNLGNFEPSKIPFPAAMSFITHGHPDFKVLLLNKDPVALLLHALWYSRVRKSVWWINLRAITELKAICLYLREHYSENALIMELLPSDY</sequence>
<dbReference type="InterPro" id="IPR001138">
    <property type="entry name" value="Zn2Cys6_DnaBD"/>
</dbReference>
<protein>
    <recommendedName>
        <fullName evidence="4">Zn(2)-C6 fungal-type domain-containing protein</fullName>
    </recommendedName>
</protein>
<dbReference type="CDD" id="cd00067">
    <property type="entry name" value="GAL4"/>
    <property type="match status" value="1"/>
</dbReference>